<dbReference type="Proteomes" id="UP000199256">
    <property type="component" value="Unassembled WGS sequence"/>
</dbReference>
<dbReference type="PANTHER" id="PTHR42194:SF1">
    <property type="entry name" value="UPF0276 PROTEIN HI_1600"/>
    <property type="match status" value="1"/>
</dbReference>
<proteinExistence type="inferred from homology"/>
<dbReference type="HAMAP" id="MF_00697">
    <property type="entry name" value="UPF0276"/>
    <property type="match status" value="1"/>
</dbReference>
<dbReference type="Pfam" id="PF05114">
    <property type="entry name" value="MbnB_TglH_ChrH"/>
    <property type="match status" value="1"/>
</dbReference>
<evidence type="ECO:0000313" key="2">
    <source>
        <dbReference type="EMBL" id="SEL16476.1"/>
    </source>
</evidence>
<dbReference type="PANTHER" id="PTHR42194">
    <property type="entry name" value="UPF0276 PROTEIN HI_1600"/>
    <property type="match status" value="1"/>
</dbReference>
<gene>
    <name evidence="2" type="ORF">SAMN05444515_110103</name>
</gene>
<dbReference type="SUPFAM" id="SSF51658">
    <property type="entry name" value="Xylose isomerase-like"/>
    <property type="match status" value="1"/>
</dbReference>
<dbReference type="NCBIfam" id="NF003818">
    <property type="entry name" value="PRK05409.1"/>
    <property type="match status" value="1"/>
</dbReference>
<dbReference type="AlphaFoldDB" id="A0A1H7MYR2"/>
<name>A0A1H7MYR2_9GAMM</name>
<keyword evidence="3" id="KW-1185">Reference proteome</keyword>
<dbReference type="InterPro" id="IPR036237">
    <property type="entry name" value="Xyl_isomerase-like_sf"/>
</dbReference>
<organism evidence="2 3">
    <name type="scientific">Ectothiorhodospira marina</name>
    <dbReference type="NCBI Taxonomy" id="1396821"/>
    <lineage>
        <taxon>Bacteria</taxon>
        <taxon>Pseudomonadati</taxon>
        <taxon>Pseudomonadota</taxon>
        <taxon>Gammaproteobacteria</taxon>
        <taxon>Chromatiales</taxon>
        <taxon>Ectothiorhodospiraceae</taxon>
        <taxon>Ectothiorhodospira</taxon>
    </lineage>
</organism>
<comment type="similarity">
    <text evidence="1">Belongs to the UPF0276 family.</text>
</comment>
<dbReference type="RefSeq" id="WP_090253921.1">
    <property type="nucleotide sequence ID" value="NZ_FOAA01000010.1"/>
</dbReference>
<accession>A0A1H7MYR2</accession>
<dbReference type="Gene3D" id="3.20.20.150">
    <property type="entry name" value="Divalent-metal-dependent TIM barrel enzymes"/>
    <property type="match status" value="1"/>
</dbReference>
<reference evidence="3" key="1">
    <citation type="submission" date="2016-10" db="EMBL/GenBank/DDBJ databases">
        <authorList>
            <person name="Varghese N."/>
            <person name="Submissions S."/>
        </authorList>
    </citation>
    <scope>NUCLEOTIDE SEQUENCE [LARGE SCALE GENOMIC DNA]</scope>
    <source>
        <strain evidence="3">DSM 241</strain>
    </source>
</reference>
<protein>
    <recommendedName>
        <fullName evidence="1">UPF0276 protein SAMN05444515_110103</fullName>
    </recommendedName>
</protein>
<dbReference type="STRING" id="1396821.SAMN05444515_110103"/>
<dbReference type="InterPro" id="IPR007801">
    <property type="entry name" value="MbnB/TglH/ChrH"/>
</dbReference>
<evidence type="ECO:0000256" key="1">
    <source>
        <dbReference type="HAMAP-Rule" id="MF_00697"/>
    </source>
</evidence>
<dbReference type="EMBL" id="FOAA01000010">
    <property type="protein sequence ID" value="SEL16476.1"/>
    <property type="molecule type" value="Genomic_DNA"/>
</dbReference>
<evidence type="ECO:0000313" key="3">
    <source>
        <dbReference type="Proteomes" id="UP000199256"/>
    </source>
</evidence>
<dbReference type="OrthoDB" id="9763101at2"/>
<sequence length="300" mass="33295">MSDLTPPLTLAGTDAVPRSAGVGLKPAHYRTILEQGPDMGWFEIHAENYMGAGGPPHRYLTAIRERYPLSVHGVGLSIGGARALDRPHLSRLANLVRRYRPGLFSEHLAWSTHSSGFLNDLLPLPYTDETLNRVCRHIDQVQEVLGQRLLLENPSTYVHLADSTISEVQFLDAVSHRTGCGLLLDVNNVQVCATNHGFEAQAYLDAFPMNRVAEIHVAGHDRQQDDEGRPLLIDTHDRPATEGVWQLLEHALTLTGPLPVLIEWDNDIPSWSALFGESRRAQRLLDRHIQHPEAGHALAS</sequence>